<evidence type="ECO:0000256" key="1">
    <source>
        <dbReference type="SAM" id="MobiDB-lite"/>
    </source>
</evidence>
<feature type="compositionally biased region" description="Polar residues" evidence="1">
    <location>
        <begin position="70"/>
        <end position="93"/>
    </location>
</feature>
<dbReference type="PANTHER" id="PTHR13076">
    <property type="entry name" value="COILED-COIL AND C2 DOMAIN-CONTAINING PROTEIN 1-LIKE"/>
    <property type="match status" value="1"/>
</dbReference>
<protein>
    <recommendedName>
        <fullName evidence="2">DM14 domain-containing protein</fullName>
    </recommendedName>
</protein>
<dbReference type="GO" id="GO:0001227">
    <property type="term" value="F:DNA-binding transcription repressor activity, RNA polymerase II-specific"/>
    <property type="evidence" value="ECO:0007669"/>
    <property type="project" value="InterPro"/>
</dbReference>
<feature type="compositionally biased region" description="Pro residues" evidence="1">
    <location>
        <begin position="273"/>
        <end position="289"/>
    </location>
</feature>
<organism evidence="3">
    <name type="scientific">Medioppia subpectinata</name>
    <dbReference type="NCBI Taxonomy" id="1979941"/>
    <lineage>
        <taxon>Eukaryota</taxon>
        <taxon>Metazoa</taxon>
        <taxon>Ecdysozoa</taxon>
        <taxon>Arthropoda</taxon>
        <taxon>Chelicerata</taxon>
        <taxon>Arachnida</taxon>
        <taxon>Acari</taxon>
        <taxon>Acariformes</taxon>
        <taxon>Sarcoptiformes</taxon>
        <taxon>Oribatida</taxon>
        <taxon>Brachypylina</taxon>
        <taxon>Oppioidea</taxon>
        <taxon>Oppiidae</taxon>
        <taxon>Medioppia</taxon>
    </lineage>
</organism>
<dbReference type="EMBL" id="CAJPIZ010010698">
    <property type="protein sequence ID" value="CAG2112677.1"/>
    <property type="molecule type" value="Genomic_DNA"/>
</dbReference>
<dbReference type="OrthoDB" id="6534761at2759"/>
<sequence length="289" mass="31577">MDLQNMDFLSKLGHNVGNEDIEDTDEDEDQLDDELNAILSGKTYVPKNKQTTTSSAVNTKRVKQMDSKQTKSYNTSNTRHKSSQNTNQLIGANGSNDLLNIDKLGIIEDFDDNDSDIDENDEQFLSEINSIVSEDTSSAKNKSPNKSEYKIRQPIDSRIPEINTIRMQTSINPQIVDKTPKTYPTNSVESGSKTEAIGSAISADIASNQSKQTDDKNTVLKLNTLKDDYKRAALVAKKAGQATTALSHIKTAKQIEVLINAVEEGKAVDLSHLPPPPTALPSPTPSTGT</sequence>
<evidence type="ECO:0000313" key="4">
    <source>
        <dbReference type="Proteomes" id="UP000759131"/>
    </source>
</evidence>
<keyword evidence="4" id="KW-1185">Reference proteome</keyword>
<feature type="domain" description="DM14" evidence="2">
    <location>
        <begin position="222"/>
        <end position="277"/>
    </location>
</feature>
<dbReference type="Proteomes" id="UP000759131">
    <property type="component" value="Unassembled WGS sequence"/>
</dbReference>
<dbReference type="PANTHER" id="PTHR13076:SF9">
    <property type="entry name" value="COILED-COIL AND C2 DOMAIN-CONTAINING PROTEIN 1-LIKE"/>
    <property type="match status" value="1"/>
</dbReference>
<name>A0A7R9L052_9ACAR</name>
<feature type="compositionally biased region" description="Polar residues" evidence="1">
    <location>
        <begin position="48"/>
        <end position="58"/>
    </location>
</feature>
<feature type="region of interest" description="Disordered" evidence="1">
    <location>
        <begin position="9"/>
        <end position="30"/>
    </location>
</feature>
<feature type="region of interest" description="Disordered" evidence="1">
    <location>
        <begin position="42"/>
        <end position="93"/>
    </location>
</feature>
<dbReference type="Pfam" id="PF21528">
    <property type="entry name" value="CC2D1A-B_DM14"/>
    <property type="match status" value="1"/>
</dbReference>
<dbReference type="EMBL" id="OC865273">
    <property type="protein sequence ID" value="CAD7632247.1"/>
    <property type="molecule type" value="Genomic_DNA"/>
</dbReference>
<dbReference type="InterPro" id="IPR006608">
    <property type="entry name" value="CC2D1A/B_DM14"/>
</dbReference>
<dbReference type="SMART" id="SM00685">
    <property type="entry name" value="DM14"/>
    <property type="match status" value="1"/>
</dbReference>
<evidence type="ECO:0000313" key="3">
    <source>
        <dbReference type="EMBL" id="CAD7632247.1"/>
    </source>
</evidence>
<proteinExistence type="predicted"/>
<feature type="compositionally biased region" description="Acidic residues" evidence="1">
    <location>
        <begin position="19"/>
        <end position="30"/>
    </location>
</feature>
<reference evidence="3" key="1">
    <citation type="submission" date="2020-11" db="EMBL/GenBank/DDBJ databases">
        <authorList>
            <person name="Tran Van P."/>
        </authorList>
    </citation>
    <scope>NUCLEOTIDE SEQUENCE</scope>
</reference>
<feature type="region of interest" description="Disordered" evidence="1">
    <location>
        <begin position="269"/>
        <end position="289"/>
    </location>
</feature>
<evidence type="ECO:0000259" key="2">
    <source>
        <dbReference type="SMART" id="SM00685"/>
    </source>
</evidence>
<dbReference type="AlphaFoldDB" id="A0A7R9L052"/>
<feature type="non-terminal residue" evidence="3">
    <location>
        <position position="289"/>
    </location>
</feature>
<gene>
    <name evidence="3" type="ORF">OSB1V03_LOCUS12652</name>
</gene>
<dbReference type="InterPro" id="IPR039725">
    <property type="entry name" value="CC2D1A/B"/>
</dbReference>
<accession>A0A7R9L052</accession>